<dbReference type="SUPFAM" id="SSF52518">
    <property type="entry name" value="Thiamin diphosphate-binding fold (THDP-binding)"/>
    <property type="match status" value="2"/>
</dbReference>
<dbReference type="GO" id="GO:0022900">
    <property type="term" value="P:electron transport chain"/>
    <property type="evidence" value="ECO:0007669"/>
    <property type="project" value="InterPro"/>
</dbReference>
<dbReference type="Pfam" id="PF01558">
    <property type="entry name" value="POR"/>
    <property type="match status" value="1"/>
</dbReference>
<dbReference type="InterPro" id="IPR037112">
    <property type="entry name" value="Pyrv-flavodox_OxR_EKR_sf"/>
</dbReference>
<feature type="binding site" evidence="12">
    <location>
        <position position="748"/>
    </location>
    <ligand>
        <name>[4Fe-4S] cluster</name>
        <dbReference type="ChEBI" id="CHEBI:49883"/>
        <label>2</label>
    </ligand>
</feature>
<dbReference type="InterPro" id="IPR050722">
    <property type="entry name" value="Pyruvate:ferred/Flavod_OxRd"/>
</dbReference>
<evidence type="ECO:0000256" key="5">
    <source>
        <dbReference type="ARBA" id="ARBA00022982"/>
    </source>
</evidence>
<comment type="catalytic activity">
    <reaction evidence="9">
        <text>2 oxidized [2Fe-2S]-[ferredoxin] + pyruvate + CoA = 2 reduced [2Fe-2S]-[ferredoxin] + acetyl-CoA + CO2 + H(+)</text>
        <dbReference type="Rhea" id="RHEA:12765"/>
        <dbReference type="Rhea" id="RHEA-COMP:10000"/>
        <dbReference type="Rhea" id="RHEA-COMP:10001"/>
        <dbReference type="ChEBI" id="CHEBI:15361"/>
        <dbReference type="ChEBI" id="CHEBI:15378"/>
        <dbReference type="ChEBI" id="CHEBI:16526"/>
        <dbReference type="ChEBI" id="CHEBI:33737"/>
        <dbReference type="ChEBI" id="CHEBI:33738"/>
        <dbReference type="ChEBI" id="CHEBI:57287"/>
        <dbReference type="ChEBI" id="CHEBI:57288"/>
        <dbReference type="EC" id="1.2.7.1"/>
    </reaction>
</comment>
<dbReference type="RefSeq" id="WP_160202347.1">
    <property type="nucleotide sequence ID" value="NZ_QXWK01000018.1"/>
</dbReference>
<dbReference type="GO" id="GO:0019164">
    <property type="term" value="F:pyruvate synthase activity"/>
    <property type="evidence" value="ECO:0007669"/>
    <property type="project" value="UniProtKB-EC"/>
</dbReference>
<feature type="binding site" evidence="12">
    <location>
        <position position="745"/>
    </location>
    <ligand>
        <name>[4Fe-4S] cluster</name>
        <dbReference type="ChEBI" id="CHEBI:49883"/>
        <label>2</label>
    </ligand>
</feature>
<evidence type="ECO:0000256" key="6">
    <source>
        <dbReference type="ARBA" id="ARBA00023002"/>
    </source>
</evidence>
<dbReference type="GO" id="GO:0051539">
    <property type="term" value="F:4 iron, 4 sulfur cluster binding"/>
    <property type="evidence" value="ECO:0007669"/>
    <property type="project" value="UniProtKB-KW"/>
</dbReference>
<dbReference type="SUPFAM" id="SSF53323">
    <property type="entry name" value="Pyruvate-ferredoxin oxidoreductase, PFOR, domain III"/>
    <property type="match status" value="1"/>
</dbReference>
<feature type="binding site" evidence="12">
    <location>
        <position position="700"/>
    </location>
    <ligand>
        <name>[4Fe-4S] cluster</name>
        <dbReference type="ChEBI" id="CHEBI:49883"/>
        <label>2</label>
    </ligand>
</feature>
<dbReference type="Pfam" id="PF10371">
    <property type="entry name" value="EKR"/>
    <property type="match status" value="1"/>
</dbReference>
<feature type="binding site" evidence="12">
    <location>
        <position position="752"/>
    </location>
    <ligand>
        <name>[4Fe-4S] cluster</name>
        <dbReference type="ChEBI" id="CHEBI:49883"/>
        <label>1</label>
    </ligand>
</feature>
<dbReference type="NCBIfam" id="TIGR02176">
    <property type="entry name" value="pyruv_ox_red"/>
    <property type="match status" value="1"/>
</dbReference>
<keyword evidence="2 9" id="KW-0813">Transport</keyword>
<dbReference type="InterPro" id="IPR019456">
    <property type="entry name" value="Pyrv-flavodox_OxRtase_EKR"/>
</dbReference>
<dbReference type="Gene3D" id="3.30.70.20">
    <property type="match status" value="1"/>
</dbReference>
<dbReference type="InterPro" id="IPR017900">
    <property type="entry name" value="4Fe4S_Fe_S_CS"/>
</dbReference>
<dbReference type="Pfam" id="PF12838">
    <property type="entry name" value="Fer4_7"/>
    <property type="match status" value="1"/>
</dbReference>
<feature type="binding site" evidence="12">
    <location>
        <position position="696"/>
    </location>
    <ligand>
        <name>[4Fe-4S] cluster</name>
        <dbReference type="ChEBI" id="CHEBI:49883"/>
        <label>1</label>
    </ligand>
</feature>
<dbReference type="PANTHER" id="PTHR32154:SF0">
    <property type="entry name" value="PYRUVATE-FLAVODOXIN OXIDOREDUCTASE-RELATED"/>
    <property type="match status" value="1"/>
</dbReference>
<dbReference type="FunFam" id="3.40.50.970:FF:000041">
    <property type="entry name" value="Pyruvate:ferredoxin (Flavodoxin) oxidoreductase"/>
    <property type="match status" value="1"/>
</dbReference>
<keyword evidence="6 9" id="KW-0560">Oxidoreductase</keyword>
<keyword evidence="14" id="KW-0670">Pyruvate</keyword>
<feature type="binding site" evidence="12">
    <location>
        <position position="839"/>
    </location>
    <ligand>
        <name>[4Fe-4S] cluster</name>
        <dbReference type="ChEBI" id="CHEBI:49883"/>
        <label>3</label>
    </ligand>
</feature>
<feature type="binding site" evidence="10">
    <location>
        <position position="57"/>
    </location>
    <ligand>
        <name>thiamine diphosphate</name>
        <dbReference type="ChEBI" id="CHEBI:58937"/>
    </ligand>
</feature>
<dbReference type="GO" id="GO:0005506">
    <property type="term" value="F:iron ion binding"/>
    <property type="evidence" value="ECO:0007669"/>
    <property type="project" value="InterPro"/>
</dbReference>
<feature type="site" description="Important for catalytic activity" evidence="11">
    <location>
        <position position="24"/>
    </location>
</feature>
<dbReference type="InterPro" id="IPR019752">
    <property type="entry name" value="Pyrv/ketoisovalerate_OxRed_cat"/>
</dbReference>
<feature type="binding site" evidence="10">
    <location>
        <position position="839"/>
    </location>
    <ligand>
        <name>thiamine diphosphate</name>
        <dbReference type="ChEBI" id="CHEBI:58937"/>
    </ligand>
</feature>
<keyword evidence="3 12" id="KW-0004">4Fe-4S</keyword>
<dbReference type="SMART" id="SM00890">
    <property type="entry name" value="EKR"/>
    <property type="match status" value="1"/>
</dbReference>
<keyword evidence="15" id="KW-1185">Reference proteome</keyword>
<dbReference type="PIRSF" id="PIRSF000159">
    <property type="entry name" value="NifJ"/>
    <property type="match status" value="1"/>
</dbReference>
<feature type="binding site" evidence="12">
    <location>
        <position position="693"/>
    </location>
    <ligand>
        <name>[4Fe-4S] cluster</name>
        <dbReference type="ChEBI" id="CHEBI:49883"/>
        <label>1</label>
    </ligand>
</feature>
<dbReference type="PROSITE" id="PS00198">
    <property type="entry name" value="4FE4S_FER_1"/>
    <property type="match status" value="1"/>
</dbReference>
<dbReference type="Pfam" id="PF01855">
    <property type="entry name" value="POR_N"/>
    <property type="match status" value="1"/>
</dbReference>
<keyword evidence="8 12" id="KW-0411">Iron-sulfur</keyword>
<gene>
    <name evidence="14" type="primary">nifJ</name>
    <name evidence="14" type="ORF">D0435_10215</name>
</gene>
<evidence type="ECO:0000313" key="15">
    <source>
        <dbReference type="Proteomes" id="UP000446866"/>
    </source>
</evidence>
<comment type="cofactor">
    <cofactor evidence="12">
        <name>[4Fe-4S] cluster</name>
        <dbReference type="ChEBI" id="CHEBI:49883"/>
    </cofactor>
    <text evidence="12">Binds 3 [4Fe-4S] clusters per subunit.</text>
</comment>
<comment type="caution">
    <text evidence="14">The sequence shown here is derived from an EMBL/GenBank/DDBJ whole genome shotgun (WGS) entry which is preliminary data.</text>
</comment>
<feature type="binding site" evidence="10">
    <location>
        <begin position="987"/>
        <end position="992"/>
    </location>
    <ligand>
        <name>thiamine diphosphate</name>
        <dbReference type="ChEBI" id="CHEBI:58937"/>
    </ligand>
</feature>
<feature type="binding site" evidence="10">
    <location>
        <position position="816"/>
    </location>
    <ligand>
        <name>thiamine diphosphate</name>
        <dbReference type="ChEBI" id="CHEBI:58937"/>
    </ligand>
</feature>
<proteinExistence type="inferred from homology"/>
<dbReference type="Gene3D" id="3.40.50.970">
    <property type="match status" value="2"/>
</dbReference>
<dbReference type="FunFam" id="3.40.920.10:FF:000001">
    <property type="entry name" value="Pyruvate:ferredoxin (Flavodoxin) oxidoreductase"/>
    <property type="match status" value="1"/>
</dbReference>
<dbReference type="InterPro" id="IPR011766">
    <property type="entry name" value="TPP_enzyme_TPP-bd"/>
</dbReference>
<feature type="binding site" evidence="12">
    <location>
        <position position="1067"/>
    </location>
    <ligand>
        <name>[4Fe-4S] cluster</name>
        <dbReference type="ChEBI" id="CHEBI:49883"/>
        <label>3</label>
    </ligand>
</feature>
<dbReference type="SUPFAM" id="SSF52922">
    <property type="entry name" value="TK C-terminal domain-like"/>
    <property type="match status" value="1"/>
</dbReference>
<feature type="binding site" evidence="12">
    <location>
        <position position="811"/>
    </location>
    <ligand>
        <name>[4Fe-4S] cluster</name>
        <dbReference type="ChEBI" id="CHEBI:49883"/>
        <label>3</label>
    </ligand>
</feature>
<evidence type="ECO:0000256" key="4">
    <source>
        <dbReference type="ARBA" id="ARBA00022723"/>
    </source>
</evidence>
<feature type="binding site" evidence="10">
    <location>
        <position position="24"/>
    </location>
    <ligand>
        <name>pyruvate</name>
        <dbReference type="ChEBI" id="CHEBI:15361"/>
    </ligand>
</feature>
<dbReference type="FunFam" id="3.40.50.920:FF:000007">
    <property type="entry name" value="Pyruvate:ferredoxin (Flavodoxin) oxidoreductase"/>
    <property type="match status" value="1"/>
</dbReference>
<protein>
    <recommendedName>
        <fullName evidence="9">Pyruvate:ferredoxin oxidoreductase</fullName>
        <ecNumber evidence="9">1.2.7.1</ecNumber>
    </recommendedName>
    <alternativeName>
        <fullName evidence="9">Pyruvate synthase</fullName>
    </alternativeName>
</protein>
<keyword evidence="4 12" id="KW-0479">Metal-binding</keyword>
<feature type="site" description="Important for catalytic activity" evidence="11">
    <location>
        <position position="107"/>
    </location>
</feature>
<evidence type="ECO:0000256" key="8">
    <source>
        <dbReference type="ARBA" id="ARBA00023014"/>
    </source>
</evidence>
<dbReference type="SUPFAM" id="SSF54862">
    <property type="entry name" value="4Fe-4S ferredoxins"/>
    <property type="match status" value="1"/>
</dbReference>
<evidence type="ECO:0000256" key="2">
    <source>
        <dbReference type="ARBA" id="ARBA00022448"/>
    </source>
</evidence>
<dbReference type="EMBL" id="QXWK01000018">
    <property type="protein sequence ID" value="NBH62024.1"/>
    <property type="molecule type" value="Genomic_DNA"/>
</dbReference>
<dbReference type="Pfam" id="PF02775">
    <property type="entry name" value="TPP_enzyme_C"/>
    <property type="match status" value="1"/>
</dbReference>
<dbReference type="Pfam" id="PF17147">
    <property type="entry name" value="PFOR_II"/>
    <property type="match status" value="1"/>
</dbReference>
<feature type="binding site" evidence="12">
    <location>
        <position position="690"/>
    </location>
    <ligand>
        <name>[4Fe-4S] cluster</name>
        <dbReference type="ChEBI" id="CHEBI:49883"/>
        <label>1</label>
    </ligand>
</feature>
<feature type="binding site" evidence="10">
    <location>
        <begin position="958"/>
        <end position="961"/>
    </location>
    <ligand>
        <name>thiamine diphosphate</name>
        <dbReference type="ChEBI" id="CHEBI:58937"/>
    </ligand>
</feature>
<dbReference type="Gene3D" id="3.40.920.10">
    <property type="entry name" value="Pyruvate-ferredoxin oxidoreductase, PFOR, domain III"/>
    <property type="match status" value="1"/>
</dbReference>
<dbReference type="AlphaFoldDB" id="A0A845QKR2"/>
<dbReference type="CDD" id="cd07034">
    <property type="entry name" value="TPP_PYR_PFOR_IOR-alpha_like"/>
    <property type="match status" value="1"/>
</dbReference>
<dbReference type="PROSITE" id="PS51379">
    <property type="entry name" value="4FE4S_FER_2"/>
    <property type="match status" value="2"/>
</dbReference>
<evidence type="ECO:0000256" key="12">
    <source>
        <dbReference type="PIRSR" id="PIRSR000159-50"/>
    </source>
</evidence>
<dbReference type="InterPro" id="IPR017896">
    <property type="entry name" value="4Fe4S_Fe-S-bd"/>
</dbReference>
<evidence type="ECO:0000313" key="14">
    <source>
        <dbReference type="EMBL" id="NBH62024.1"/>
    </source>
</evidence>
<dbReference type="InterPro" id="IPR009014">
    <property type="entry name" value="Transketo_C/PFOR_II"/>
</dbReference>
<dbReference type="InterPro" id="IPR033412">
    <property type="entry name" value="PFOR_II"/>
</dbReference>
<dbReference type="InterPro" id="IPR002869">
    <property type="entry name" value="Pyrv_flavodox_OxRed_cen"/>
</dbReference>
<dbReference type="EC" id="1.2.7.1" evidence="9"/>
<evidence type="ECO:0000259" key="13">
    <source>
        <dbReference type="PROSITE" id="PS51379"/>
    </source>
</evidence>
<accession>A0A845QKR2</accession>
<evidence type="ECO:0000256" key="3">
    <source>
        <dbReference type="ARBA" id="ARBA00022485"/>
    </source>
</evidence>
<dbReference type="GO" id="GO:0030976">
    <property type="term" value="F:thiamine pyrophosphate binding"/>
    <property type="evidence" value="ECO:0007669"/>
    <property type="project" value="InterPro"/>
</dbReference>
<feature type="binding site" evidence="12">
    <location>
        <position position="814"/>
    </location>
    <ligand>
        <name>[4Fe-4S] cluster</name>
        <dbReference type="ChEBI" id="CHEBI:49883"/>
        <label>3</label>
    </ligand>
</feature>
<comment type="similarity">
    <text evidence="1 9">Belongs to the pyruvate:ferredoxin/flavodoxin oxidoreductase family.</text>
</comment>
<keyword evidence="5 9" id="KW-0249">Electron transport</keyword>
<feature type="domain" description="4Fe-4S ferredoxin-type" evidence="13">
    <location>
        <begin position="733"/>
        <end position="764"/>
    </location>
</feature>
<evidence type="ECO:0000256" key="9">
    <source>
        <dbReference type="PIRNR" id="PIRNR000159"/>
    </source>
</evidence>
<dbReference type="Gene3D" id="4.10.780.10">
    <property type="entry name" value="Pyruvate-flavodoxin oxidoreductase, EKR domain"/>
    <property type="match status" value="1"/>
</dbReference>
<dbReference type="GO" id="GO:0006979">
    <property type="term" value="P:response to oxidative stress"/>
    <property type="evidence" value="ECO:0007669"/>
    <property type="project" value="TreeGrafter"/>
</dbReference>
<feature type="binding site" evidence="12">
    <location>
        <position position="742"/>
    </location>
    <ligand>
        <name>[4Fe-4S] cluster</name>
        <dbReference type="ChEBI" id="CHEBI:49883"/>
        <label>2</label>
    </ligand>
</feature>
<feature type="binding site" evidence="10">
    <location>
        <position position="107"/>
    </location>
    <ligand>
        <name>pyruvate</name>
        <dbReference type="ChEBI" id="CHEBI:15361"/>
    </ligand>
</feature>
<evidence type="ECO:0000256" key="11">
    <source>
        <dbReference type="PIRSR" id="PIRSR000159-2"/>
    </source>
</evidence>
<dbReference type="FunFam" id="3.40.50.970:FF:000012">
    <property type="entry name" value="Pyruvate:ferredoxin (Flavodoxin) oxidoreductase"/>
    <property type="match status" value="1"/>
</dbReference>
<dbReference type="CDD" id="cd03377">
    <property type="entry name" value="TPP_PFOR_PNO"/>
    <property type="match status" value="1"/>
</dbReference>
<feature type="site" description="Important for catalytic activity" evidence="11">
    <location>
        <position position="57"/>
    </location>
</feature>
<evidence type="ECO:0000256" key="10">
    <source>
        <dbReference type="PIRSR" id="PIRSR000159-1"/>
    </source>
</evidence>
<evidence type="ECO:0000256" key="1">
    <source>
        <dbReference type="ARBA" id="ARBA00009032"/>
    </source>
</evidence>
<dbReference type="InterPro" id="IPR002880">
    <property type="entry name" value="Pyrv_Fd/Flavodoxin_OxRdtase_N"/>
</dbReference>
<dbReference type="InterPro" id="IPR029061">
    <property type="entry name" value="THDP-binding"/>
</dbReference>
<dbReference type="Gene3D" id="3.40.50.920">
    <property type="match status" value="1"/>
</dbReference>
<feature type="site" description="Important for catalytic activity" evidence="11">
    <location>
        <position position="992"/>
    </location>
</feature>
<organism evidence="14 15">
    <name type="scientific">Anaerotruncus colihominis</name>
    <dbReference type="NCBI Taxonomy" id="169435"/>
    <lineage>
        <taxon>Bacteria</taxon>
        <taxon>Bacillati</taxon>
        <taxon>Bacillota</taxon>
        <taxon>Clostridia</taxon>
        <taxon>Eubacteriales</taxon>
        <taxon>Oscillospiraceae</taxon>
        <taxon>Anaerotruncus</taxon>
    </lineage>
</organism>
<dbReference type="Proteomes" id="UP000446866">
    <property type="component" value="Unassembled WGS sequence"/>
</dbReference>
<evidence type="ECO:0000256" key="7">
    <source>
        <dbReference type="ARBA" id="ARBA00023004"/>
    </source>
</evidence>
<sequence length="1168" mass="126969">MDGNTAAAHVAYAFSEVAAIYPITPSSPMAESMDEWVSQDRTNIFGEKVKIIEMESEGGAAGAVHGSITAGAYTSTFTASQGLLLMIPNMYKLAGEQTPTVFHVAARALATHALSIFGDHSDVMGCRQTGFAMLASNSVQQAMDLAAVAHLSTIAGKLPMLHFFDGFRTSHENQKIEIWDYEDLKEMVDWDAVKAFKARSIHPAHPHSMGSAEQPETFFQHREACNTAYLETADIVNTYMEKVNAKIGTNYKPFNYYGAPDAEEIIVAMGSVCDAAEEVVDYLLAKGKKVGIIEVHLYRPFSTKYLLNVMPETVKKIAVLDRTKEPGGVGEPLYLDIISALRGSRFEECLVTGGRYGLGSKDTQPGDILAVYENLWADEPKKEFTISITDDVTGLSLAVSENPDVAPKGTKACKFWGLGADGTVGANKNSVKIIGDHTDKKVQAYFQYDSKKSGGVTISHLRFGDEPIKSSYYVKQADFVACHNAAYLNRYEMVQDVKPGGYFLLNCVWSDEELDTHLPATVKRYIARNNIKFYTCDAVSIAKEIGLGARRTNTVLQAAFFKLADIIPIEEAVGYMKAAIKNTYGKKGEKIVAMNMAAVDAGVANVHKVEVPESWVDAPDDAPAPKLCGRDQAHTDYLNDILVPTNTLTGDNVPVSTFLTTASGCIPAGTAAFEKRGIATDVPVWNKANCMQCNWCSYVCPHGVIRPFVLDETEIDPVNGDYLAMKGVSGKFFTLGISALDCTGCGSCAQVCPARKKALEIVPAEDEVVSAAQEKYNYLFSEVTEKEVPFGVNTVKGSQFKQPLLEFSGACPGCGESPYAKLVTQLFGDRMYIANATGCSSIWGCSAPSTPYTVNKEGRGPAWANSLFEDNAEFGLGMAMSMQARRGEMKSAVERLVDTVGIPAKAWLASMDDAKAAEETGKILEEACTKVADENVDAKYVLENKDMLIKPSMWIFGGDGWAYDIGYGGLDHVLASGENVNVMVFDTEVYSNTGGQSSKATPIGAVAKFAASGKAVKKKDLAQIAMAYGYVYVAQVAMGANPEQTLRAIREAESYDGPSLIIAYAPCINQGLKAGMNKAMLEMKNAVRAGYWNLLRFNPDLAAEGKNPLSIDSPAPSESYRDFIMGEVRYNSLQLKFPERAEQLFAKAEEMAMDRYAHLQNQKKSFDN</sequence>
<reference evidence="14 15" key="1">
    <citation type="submission" date="2018-08" db="EMBL/GenBank/DDBJ databases">
        <title>Murine metabolic-syndrome-specific gut microbial biobank.</title>
        <authorList>
            <person name="Liu C."/>
        </authorList>
    </citation>
    <scope>NUCLEOTIDE SEQUENCE [LARGE SCALE GENOMIC DNA]</scope>
    <source>
        <strain evidence="14 15">28</strain>
    </source>
</reference>
<keyword evidence="7 12" id="KW-0408">Iron</keyword>
<dbReference type="PANTHER" id="PTHR32154">
    <property type="entry name" value="PYRUVATE-FLAVODOXIN OXIDOREDUCTASE-RELATED"/>
    <property type="match status" value="1"/>
</dbReference>
<feature type="domain" description="4Fe-4S ferredoxin-type" evidence="13">
    <location>
        <begin position="681"/>
        <end position="711"/>
    </location>
</feature>
<dbReference type="InterPro" id="IPR011895">
    <property type="entry name" value="Pyrv_flavodox_OxRed"/>
</dbReference>
<name>A0A845QKR2_9FIRM</name>